<accession>A0A165F6L7</accession>
<evidence type="ECO:0000313" key="1">
    <source>
        <dbReference type="EMBL" id="KZT56298.1"/>
    </source>
</evidence>
<dbReference type="EMBL" id="KV423980">
    <property type="protein sequence ID" value="KZT56298.1"/>
    <property type="molecule type" value="Genomic_DNA"/>
</dbReference>
<dbReference type="Gene3D" id="3.80.10.10">
    <property type="entry name" value="Ribonuclease Inhibitor"/>
    <property type="match status" value="1"/>
</dbReference>
<reference evidence="1 2" key="1">
    <citation type="journal article" date="2016" name="Mol. Biol. Evol.">
        <title>Comparative Genomics of Early-Diverging Mushroom-Forming Fungi Provides Insights into the Origins of Lignocellulose Decay Capabilities.</title>
        <authorList>
            <person name="Nagy L.G."/>
            <person name="Riley R."/>
            <person name="Tritt A."/>
            <person name="Adam C."/>
            <person name="Daum C."/>
            <person name="Floudas D."/>
            <person name="Sun H."/>
            <person name="Yadav J.S."/>
            <person name="Pangilinan J."/>
            <person name="Larsson K.H."/>
            <person name="Matsuura K."/>
            <person name="Barry K."/>
            <person name="Labutti K."/>
            <person name="Kuo R."/>
            <person name="Ohm R.A."/>
            <person name="Bhattacharya S.S."/>
            <person name="Shirouzu T."/>
            <person name="Yoshinaga Y."/>
            <person name="Martin F.M."/>
            <person name="Grigoriev I.V."/>
            <person name="Hibbett D.S."/>
        </authorList>
    </citation>
    <scope>NUCLEOTIDE SEQUENCE [LARGE SCALE GENOMIC DNA]</scope>
    <source>
        <strain evidence="1 2">HHB12733</strain>
    </source>
</reference>
<dbReference type="InParanoid" id="A0A165F6L7"/>
<dbReference type="OrthoDB" id="3543113at2759"/>
<dbReference type="AlphaFoldDB" id="A0A165F6L7"/>
<dbReference type="STRING" id="1353952.A0A165F6L7"/>
<evidence type="ECO:0000313" key="2">
    <source>
        <dbReference type="Proteomes" id="UP000076842"/>
    </source>
</evidence>
<name>A0A165F6L7_9BASI</name>
<evidence type="ECO:0008006" key="3">
    <source>
        <dbReference type="Google" id="ProtNLM"/>
    </source>
</evidence>
<sequence length="535" mass="59367">MHPIWAVSELVDTIAASLHSDKKSLCMLARVSHICFKGAAPILWEELDDIEMKSLFEILFVKSSEGAGSLITSSSCNRFVLYESYVVGLKFTGNLDRKSHMSLSKWIQNAHGLFSDKTNCWFPRLRRLRIVEHSNVEGLLLPLQFILPTLKEVHIDVAYPDIRTASHACILSVDSLLRKLCKSLQSLRAFSLTAFALPPNALYEASLLALFSTCQVRSVRMSLVTFTDAIASAVSLIPSLKVLSLEEESERSAESQESTPRCQKSGPLSVKKYPALKELVIIGRPTAVKNVLKSVEARLDRLTISLTSKHQDQPERITESDYLIIAELVAEHYPRLRHIAFHATLVPEDACLQLSYLKSLCRCSGMENVMLSTANQGIEMDDDDISAVAQSWPSLLCLCFYKNLASTHKAGAKQISWKSFVSLRRHCPRLELLAVPSFDASKSLPCPGPMPSLGISPGLYFTMHSPPEVSDPFRAALFLSTLWPDLHLISGEKEEWLGICLLVGFARQRSQLVKLVAALPGSLSPPPASFPEFFD</sequence>
<keyword evidence="2" id="KW-1185">Reference proteome</keyword>
<gene>
    <name evidence="1" type="ORF">CALCODRAFT_555998</name>
</gene>
<dbReference type="SUPFAM" id="SSF52047">
    <property type="entry name" value="RNI-like"/>
    <property type="match status" value="1"/>
</dbReference>
<dbReference type="Proteomes" id="UP000076842">
    <property type="component" value="Unassembled WGS sequence"/>
</dbReference>
<dbReference type="InterPro" id="IPR032675">
    <property type="entry name" value="LRR_dom_sf"/>
</dbReference>
<protein>
    <recommendedName>
        <fullName evidence="3">F-box domain-containing protein</fullName>
    </recommendedName>
</protein>
<organism evidence="1 2">
    <name type="scientific">Calocera cornea HHB12733</name>
    <dbReference type="NCBI Taxonomy" id="1353952"/>
    <lineage>
        <taxon>Eukaryota</taxon>
        <taxon>Fungi</taxon>
        <taxon>Dikarya</taxon>
        <taxon>Basidiomycota</taxon>
        <taxon>Agaricomycotina</taxon>
        <taxon>Dacrymycetes</taxon>
        <taxon>Dacrymycetales</taxon>
        <taxon>Dacrymycetaceae</taxon>
        <taxon>Calocera</taxon>
    </lineage>
</organism>
<proteinExistence type="predicted"/>